<accession>A0A5S4VUR7</accession>
<proteinExistence type="predicted"/>
<name>A0A5S4VUR7_9BRAD</name>
<dbReference type="Proteomes" id="UP000324853">
    <property type="component" value="Unassembled WGS sequence"/>
</dbReference>
<dbReference type="OrthoDB" id="8907997at2"/>
<dbReference type="AlphaFoldDB" id="A0A5S4VUR7"/>
<reference evidence="1 2" key="1">
    <citation type="submission" date="2019-08" db="EMBL/GenBank/DDBJ databases">
        <title>Bradyrhizobium hipponensis sp. nov., a rhizobium isolated from a Lupinus angustifolius root nodule in Tunisia.</title>
        <authorList>
            <person name="Off K."/>
            <person name="Rejili M."/>
            <person name="Mars M."/>
            <person name="Brachmann A."/>
            <person name="Marin M."/>
        </authorList>
    </citation>
    <scope>NUCLEOTIDE SEQUENCE [LARGE SCALE GENOMIC DNA]</scope>
    <source>
        <strain evidence="1 2">CTAW11</strain>
    </source>
</reference>
<evidence type="ECO:0000313" key="2">
    <source>
        <dbReference type="Proteomes" id="UP000324853"/>
    </source>
</evidence>
<sequence>MDELTELLSVVAAGIDAEYFCLPVHGAPGANSELDESWDKSAIAYGQVLLIEHVLQTGIDRTIGDLYLSFSFEFAG</sequence>
<evidence type="ECO:0000313" key="1">
    <source>
        <dbReference type="EMBL" id="TYL70268.1"/>
    </source>
</evidence>
<dbReference type="RefSeq" id="WP_148756690.1">
    <property type="nucleotide sequence ID" value="NZ_VSSR01000142.1"/>
</dbReference>
<organism evidence="1 2">
    <name type="scientific">Bradyrhizobium cytisi</name>
    <dbReference type="NCBI Taxonomy" id="515489"/>
    <lineage>
        <taxon>Bacteria</taxon>
        <taxon>Pseudomonadati</taxon>
        <taxon>Pseudomonadota</taxon>
        <taxon>Alphaproteobacteria</taxon>
        <taxon>Hyphomicrobiales</taxon>
        <taxon>Nitrobacteraceae</taxon>
        <taxon>Bradyrhizobium</taxon>
    </lineage>
</organism>
<gene>
    <name evidence="1" type="ORF">FXB38_41910</name>
</gene>
<dbReference type="EMBL" id="VSSR01000142">
    <property type="protein sequence ID" value="TYL70268.1"/>
    <property type="molecule type" value="Genomic_DNA"/>
</dbReference>
<comment type="caution">
    <text evidence="1">The sequence shown here is derived from an EMBL/GenBank/DDBJ whole genome shotgun (WGS) entry which is preliminary data.</text>
</comment>
<keyword evidence="2" id="KW-1185">Reference proteome</keyword>
<protein>
    <submittedName>
        <fullName evidence="1">Uncharacterized protein</fullName>
    </submittedName>
</protein>